<dbReference type="Pfam" id="PF00970">
    <property type="entry name" value="FAD_binding_6"/>
    <property type="match status" value="1"/>
</dbReference>
<dbReference type="InterPro" id="IPR008333">
    <property type="entry name" value="Cbr1-like_FAD-bd_dom"/>
</dbReference>
<dbReference type="InterPro" id="IPR017938">
    <property type="entry name" value="Riboflavin_synthase-like_b-brl"/>
</dbReference>
<dbReference type="PRINTS" id="PR00410">
    <property type="entry name" value="PHEHYDRXLASE"/>
</dbReference>
<organism evidence="2 3">
    <name type="scientific">Carboxylicivirga marina</name>
    <dbReference type="NCBI Taxonomy" id="2800988"/>
    <lineage>
        <taxon>Bacteria</taxon>
        <taxon>Pseudomonadati</taxon>
        <taxon>Bacteroidota</taxon>
        <taxon>Bacteroidia</taxon>
        <taxon>Marinilabiliales</taxon>
        <taxon>Marinilabiliaceae</taxon>
        <taxon>Carboxylicivirga</taxon>
    </lineage>
</organism>
<dbReference type="EMBL" id="JAENRR010000005">
    <property type="protein sequence ID" value="MBK3516396.1"/>
    <property type="molecule type" value="Genomic_DNA"/>
</dbReference>
<feature type="domain" description="FAD-binding FR-type" evidence="1">
    <location>
        <begin position="11"/>
        <end position="107"/>
    </location>
</feature>
<dbReference type="InterPro" id="IPR001433">
    <property type="entry name" value="OxRdtase_FAD/NAD-bd"/>
</dbReference>
<dbReference type="InterPro" id="IPR001709">
    <property type="entry name" value="Flavoprot_Pyr_Nucl_cyt_Rdtase"/>
</dbReference>
<evidence type="ECO:0000313" key="3">
    <source>
        <dbReference type="Proteomes" id="UP000605676"/>
    </source>
</evidence>
<gene>
    <name evidence="2" type="ORF">JIV24_03520</name>
</gene>
<dbReference type="PANTHER" id="PTHR47354">
    <property type="entry name" value="NADH OXIDOREDUCTASE HCR"/>
    <property type="match status" value="1"/>
</dbReference>
<dbReference type="InterPro" id="IPR050415">
    <property type="entry name" value="MRET"/>
</dbReference>
<comment type="caution">
    <text evidence="2">The sequence shown here is derived from an EMBL/GenBank/DDBJ whole genome shotgun (WGS) entry which is preliminary data.</text>
</comment>
<dbReference type="Proteomes" id="UP000605676">
    <property type="component" value="Unassembled WGS sequence"/>
</dbReference>
<dbReference type="Gene3D" id="2.40.30.10">
    <property type="entry name" value="Translation factors"/>
    <property type="match status" value="1"/>
</dbReference>
<dbReference type="Gene3D" id="3.40.50.80">
    <property type="entry name" value="Nucleotide-binding domain of ferredoxin-NADP reductase (FNR) module"/>
    <property type="match status" value="1"/>
</dbReference>
<name>A0ABS1HFF3_9BACT</name>
<sequence length="226" mass="25527">MSKEVPVANKIKTDLHEILDIRYLTDSTFVLRIEKKELDFEAGQHVCVGPPNGIHTREYSIYSAEQDDCLEILVKEVENGLVSPSLKKLQKGGFVVVEEPVGYFTINKNLPANQKYVFIASGTGISPFHSFVLSKPDLNYTLLHGVKYAEEAYEADAFNKEDYVLCTSQESKGDYNGRVTDYLKTNSFGKDAHYYLCGNCNMIHDVYDILEEQGVSTDNIHAEVYF</sequence>
<dbReference type="SUPFAM" id="SSF52343">
    <property type="entry name" value="Ferredoxin reductase-like, C-terminal NADP-linked domain"/>
    <property type="match status" value="1"/>
</dbReference>
<evidence type="ECO:0000313" key="2">
    <source>
        <dbReference type="EMBL" id="MBK3516396.1"/>
    </source>
</evidence>
<keyword evidence="3" id="KW-1185">Reference proteome</keyword>
<dbReference type="RefSeq" id="WP_200463619.1">
    <property type="nucleotide sequence ID" value="NZ_JAENRR010000005.1"/>
</dbReference>
<dbReference type="PANTHER" id="PTHR47354:SF5">
    <property type="entry name" value="PROTEIN RFBI"/>
    <property type="match status" value="1"/>
</dbReference>
<dbReference type="PROSITE" id="PS51384">
    <property type="entry name" value="FAD_FR"/>
    <property type="match status" value="1"/>
</dbReference>
<reference evidence="2 3" key="1">
    <citation type="submission" date="2021-01" db="EMBL/GenBank/DDBJ databases">
        <title>Carboxyliciviraga sp.nov., isolated from coastal sediments.</title>
        <authorList>
            <person name="Lu D."/>
            <person name="Zhang T."/>
        </authorList>
    </citation>
    <scope>NUCLEOTIDE SEQUENCE [LARGE SCALE GENOMIC DNA]</scope>
    <source>
        <strain evidence="2 3">N1Y132</strain>
    </source>
</reference>
<evidence type="ECO:0000259" key="1">
    <source>
        <dbReference type="PROSITE" id="PS51384"/>
    </source>
</evidence>
<dbReference type="InterPro" id="IPR039261">
    <property type="entry name" value="FNR_nucleotide-bd"/>
</dbReference>
<protein>
    <submittedName>
        <fullName evidence="2">Oxidoreductase</fullName>
    </submittedName>
</protein>
<dbReference type="PRINTS" id="PR00371">
    <property type="entry name" value="FPNCR"/>
</dbReference>
<accession>A0ABS1HFF3</accession>
<dbReference type="InterPro" id="IPR017927">
    <property type="entry name" value="FAD-bd_FR_type"/>
</dbReference>
<proteinExistence type="predicted"/>
<dbReference type="SUPFAM" id="SSF63380">
    <property type="entry name" value="Riboflavin synthase domain-like"/>
    <property type="match status" value="1"/>
</dbReference>
<dbReference type="Pfam" id="PF00175">
    <property type="entry name" value="NAD_binding_1"/>
    <property type="match status" value="1"/>
</dbReference>